<name>A0A2S5G9E5_9BACL</name>
<dbReference type="AlphaFoldDB" id="A0A2S5G9E5"/>
<dbReference type="OrthoDB" id="846150at2"/>
<proteinExistence type="predicted"/>
<gene>
    <name evidence="2" type="ORF">C4B60_13430</name>
</gene>
<dbReference type="RefSeq" id="WP_104058537.1">
    <property type="nucleotide sequence ID" value="NZ_PREZ01000005.1"/>
</dbReference>
<protein>
    <submittedName>
        <fullName evidence="2">Penicillin-binding protein</fullName>
    </submittedName>
</protein>
<feature type="domain" description="Beta-lactamase-related" evidence="1">
    <location>
        <begin position="9"/>
        <end position="326"/>
    </location>
</feature>
<keyword evidence="3" id="KW-1185">Reference proteome</keyword>
<dbReference type="InterPro" id="IPR050491">
    <property type="entry name" value="AmpC-like"/>
</dbReference>
<accession>A0A2S5G9E5</accession>
<comment type="caution">
    <text evidence="2">The sequence shown here is derived from an EMBL/GenBank/DDBJ whole genome shotgun (WGS) entry which is preliminary data.</text>
</comment>
<dbReference type="InterPro" id="IPR001466">
    <property type="entry name" value="Beta-lactam-related"/>
</dbReference>
<dbReference type="Gene3D" id="3.40.710.10">
    <property type="entry name" value="DD-peptidase/beta-lactamase superfamily"/>
    <property type="match status" value="1"/>
</dbReference>
<dbReference type="PANTHER" id="PTHR46825">
    <property type="entry name" value="D-ALANYL-D-ALANINE-CARBOXYPEPTIDASE/ENDOPEPTIDASE AMPH"/>
    <property type="match status" value="1"/>
</dbReference>
<dbReference type="PANTHER" id="PTHR46825:SF12">
    <property type="entry name" value="PENICILLIN-BINDING PROTEIN 4"/>
    <property type="match status" value="1"/>
</dbReference>
<evidence type="ECO:0000259" key="1">
    <source>
        <dbReference type="Pfam" id="PF00144"/>
    </source>
</evidence>
<dbReference type="InterPro" id="IPR012338">
    <property type="entry name" value="Beta-lactam/transpept-like"/>
</dbReference>
<dbReference type="Pfam" id="PF00144">
    <property type="entry name" value="Beta-lactamase"/>
    <property type="match status" value="1"/>
</dbReference>
<evidence type="ECO:0000313" key="2">
    <source>
        <dbReference type="EMBL" id="PPA69544.1"/>
    </source>
</evidence>
<dbReference type="Proteomes" id="UP000239047">
    <property type="component" value="Unassembled WGS sequence"/>
</dbReference>
<sequence length="357" mass="39261">MLKKYVDSKELMKVHNIIGLSVALIKNGQIQSIENEGLMEAGTDKIVHNNSVFNACSISKFLTALVALKLTEEDRLDLDEDINKGLRSWKIPTSNLAGEKKMTLRNLLIHQSGVVDPEGSFTELIPETGFPSMSEILNGSTPYCKTPIQIQYEPESDFHYSDAGFCIIQQLIEDVTGGPFEKTVEELIFEPLQMTNSTFLQTEETVENFVSGHNKDGTAVNGKFPVYPYPAASGLWTTSSDLSKLLIELMDALNNKSRIGISAANAHEMISEQGSKSWTGLGVFLDGSNKELQISSLGWGVGFQSMMLAYPQLGSGLIIMTNTDSGVHQLKGIIGEIYHSLKPWLTSTHDKGSETYE</sequence>
<dbReference type="SUPFAM" id="SSF56601">
    <property type="entry name" value="beta-lactamase/transpeptidase-like"/>
    <property type="match status" value="1"/>
</dbReference>
<organism evidence="2 3">
    <name type="scientific">Jeotgalibacillus proteolyticus</name>
    <dbReference type="NCBI Taxonomy" id="2082395"/>
    <lineage>
        <taxon>Bacteria</taxon>
        <taxon>Bacillati</taxon>
        <taxon>Bacillota</taxon>
        <taxon>Bacilli</taxon>
        <taxon>Bacillales</taxon>
        <taxon>Caryophanaceae</taxon>
        <taxon>Jeotgalibacillus</taxon>
    </lineage>
</organism>
<reference evidence="2 3" key="1">
    <citation type="submission" date="2018-02" db="EMBL/GenBank/DDBJ databases">
        <title>Jeotgalibacillus proteolyticum sp. nov. a protease producing bacterium isolated from ocean sediments of Laizhou Bay.</title>
        <authorList>
            <person name="Li Y."/>
        </authorList>
    </citation>
    <scope>NUCLEOTIDE SEQUENCE [LARGE SCALE GENOMIC DNA]</scope>
    <source>
        <strain evidence="2 3">22-7</strain>
    </source>
</reference>
<dbReference type="EMBL" id="PREZ01000005">
    <property type="protein sequence ID" value="PPA69544.1"/>
    <property type="molecule type" value="Genomic_DNA"/>
</dbReference>
<evidence type="ECO:0000313" key="3">
    <source>
        <dbReference type="Proteomes" id="UP000239047"/>
    </source>
</evidence>